<keyword evidence="3" id="KW-0964">Secreted</keyword>
<dbReference type="GO" id="GO:0005576">
    <property type="term" value="C:extracellular region"/>
    <property type="evidence" value="ECO:0007669"/>
    <property type="project" value="UniProtKB-SubCell"/>
</dbReference>
<dbReference type="EMBL" id="CAJNOC010002300">
    <property type="protein sequence ID" value="CAF0924816.1"/>
    <property type="molecule type" value="Genomic_DNA"/>
</dbReference>
<proteinExistence type="inferred from homology"/>
<comment type="similarity">
    <text evidence="2">Belongs to the IL-17 family.</text>
</comment>
<keyword evidence="7" id="KW-1185">Reference proteome</keyword>
<dbReference type="SUPFAM" id="SSF57501">
    <property type="entry name" value="Cystine-knot cytokines"/>
    <property type="match status" value="1"/>
</dbReference>
<feature type="chain" id="PRO_5032432138" description="Interleukin 17" evidence="5">
    <location>
        <begin position="17"/>
        <end position="160"/>
    </location>
</feature>
<dbReference type="Proteomes" id="UP000663879">
    <property type="component" value="Unassembled WGS sequence"/>
</dbReference>
<name>A0A814B8X1_9BILA</name>
<evidence type="ECO:0000256" key="5">
    <source>
        <dbReference type="SAM" id="SignalP"/>
    </source>
</evidence>
<accession>A0A814B8X1</accession>
<dbReference type="OrthoDB" id="6038945at2759"/>
<sequence>MIEIYYLLLILKIVISSQVKTCIDPDEAFLQQKYSMIKRNYEFPNDINLTKVISQYDEIQNYLEYVMSQEKLNYQTLCPWEIHIVKRSDKYPFYVDQNKCLCSKCRLKDGNNLDTNNYECKEVIKKVPILERGECSQDGFYIWKQSVEDKISFCICGFKN</sequence>
<organism evidence="6 7">
    <name type="scientific">Brachionus calyciflorus</name>
    <dbReference type="NCBI Taxonomy" id="104777"/>
    <lineage>
        <taxon>Eukaryota</taxon>
        <taxon>Metazoa</taxon>
        <taxon>Spiralia</taxon>
        <taxon>Gnathifera</taxon>
        <taxon>Rotifera</taxon>
        <taxon>Eurotatoria</taxon>
        <taxon>Monogononta</taxon>
        <taxon>Pseudotrocha</taxon>
        <taxon>Ploima</taxon>
        <taxon>Brachionidae</taxon>
        <taxon>Brachionus</taxon>
    </lineage>
</organism>
<dbReference type="InterPro" id="IPR010345">
    <property type="entry name" value="IL-17_fam"/>
</dbReference>
<evidence type="ECO:0000313" key="6">
    <source>
        <dbReference type="EMBL" id="CAF0924816.1"/>
    </source>
</evidence>
<dbReference type="Pfam" id="PF06083">
    <property type="entry name" value="IL17"/>
    <property type="match status" value="1"/>
</dbReference>
<protein>
    <recommendedName>
        <fullName evidence="8">Interleukin 17</fullName>
    </recommendedName>
</protein>
<evidence type="ECO:0000256" key="3">
    <source>
        <dbReference type="ARBA" id="ARBA00022525"/>
    </source>
</evidence>
<gene>
    <name evidence="6" type="ORF">OXX778_LOCUS12581</name>
</gene>
<evidence type="ECO:0008006" key="8">
    <source>
        <dbReference type="Google" id="ProtNLM"/>
    </source>
</evidence>
<evidence type="ECO:0000256" key="2">
    <source>
        <dbReference type="ARBA" id="ARBA00007236"/>
    </source>
</evidence>
<comment type="subcellular location">
    <subcellularLocation>
        <location evidence="1">Secreted</location>
    </subcellularLocation>
</comment>
<dbReference type="GO" id="GO:0005125">
    <property type="term" value="F:cytokine activity"/>
    <property type="evidence" value="ECO:0007669"/>
    <property type="project" value="InterPro"/>
</dbReference>
<dbReference type="AlphaFoldDB" id="A0A814B8X1"/>
<evidence type="ECO:0000256" key="1">
    <source>
        <dbReference type="ARBA" id="ARBA00004613"/>
    </source>
</evidence>
<comment type="caution">
    <text evidence="6">The sequence shown here is derived from an EMBL/GenBank/DDBJ whole genome shotgun (WGS) entry which is preliminary data.</text>
</comment>
<feature type="signal peptide" evidence="5">
    <location>
        <begin position="1"/>
        <end position="16"/>
    </location>
</feature>
<reference evidence="6" key="1">
    <citation type="submission" date="2021-02" db="EMBL/GenBank/DDBJ databases">
        <authorList>
            <person name="Nowell W R."/>
        </authorList>
    </citation>
    <scope>NUCLEOTIDE SEQUENCE</scope>
    <source>
        <strain evidence="6">Ploen Becks lab</strain>
    </source>
</reference>
<dbReference type="Gene3D" id="2.10.90.10">
    <property type="entry name" value="Cystine-knot cytokines"/>
    <property type="match status" value="1"/>
</dbReference>
<dbReference type="InterPro" id="IPR029034">
    <property type="entry name" value="Cystine-knot_cytokine"/>
</dbReference>
<evidence type="ECO:0000313" key="7">
    <source>
        <dbReference type="Proteomes" id="UP000663879"/>
    </source>
</evidence>
<keyword evidence="4 5" id="KW-0732">Signal</keyword>
<evidence type="ECO:0000256" key="4">
    <source>
        <dbReference type="ARBA" id="ARBA00022729"/>
    </source>
</evidence>